<dbReference type="Pfam" id="PF22176">
    <property type="entry name" value="AF_0587-like_pre-PUA"/>
    <property type="match status" value="1"/>
</dbReference>
<evidence type="ECO:0000259" key="4">
    <source>
        <dbReference type="SMART" id="SM00359"/>
    </source>
</evidence>
<dbReference type="EMBL" id="DSYZ01000090">
    <property type="protein sequence ID" value="HGT82987.1"/>
    <property type="molecule type" value="Genomic_DNA"/>
</dbReference>
<dbReference type="InterPro" id="IPR004521">
    <property type="entry name" value="Uncharacterised_CHP00451"/>
</dbReference>
<dbReference type="GO" id="GO:0005737">
    <property type="term" value="C:cytoplasm"/>
    <property type="evidence" value="ECO:0007669"/>
    <property type="project" value="TreeGrafter"/>
</dbReference>
<reference evidence="5" key="1">
    <citation type="journal article" date="2020" name="mSystems">
        <title>Genome- and Community-Level Interaction Insights into Carbon Utilization and Element Cycling Functions of Hydrothermarchaeota in Hydrothermal Sediment.</title>
        <authorList>
            <person name="Zhou Z."/>
            <person name="Liu Y."/>
            <person name="Xu W."/>
            <person name="Pan J."/>
            <person name="Luo Z.H."/>
            <person name="Li M."/>
        </authorList>
    </citation>
    <scope>NUCLEOTIDE SEQUENCE [LARGE SCALE GENOMIC DNA]</scope>
    <source>
        <strain evidence="5">SpSt-587</strain>
    </source>
</reference>
<dbReference type="PROSITE" id="PS50890">
    <property type="entry name" value="PUA"/>
    <property type="match status" value="1"/>
</dbReference>
<dbReference type="NCBIfam" id="TIGR00451">
    <property type="entry name" value="unchar_dom_2"/>
    <property type="match status" value="1"/>
</dbReference>
<keyword evidence="3" id="KW-0819">tRNA processing</keyword>
<dbReference type="NCBIfam" id="NF040592">
    <property type="entry name" value="tRNA_mod_ArcS"/>
    <property type="match status" value="1"/>
</dbReference>
<protein>
    <recommendedName>
        <fullName evidence="4">PUA domain-containing protein</fullName>
    </recommendedName>
</protein>
<proteinExistence type="inferred from homology"/>
<dbReference type="GO" id="GO:0003723">
    <property type="term" value="F:RNA binding"/>
    <property type="evidence" value="ECO:0007669"/>
    <property type="project" value="InterPro"/>
</dbReference>
<dbReference type="InterPro" id="IPR053418">
    <property type="entry name" value="Archaeosine_synthase_1"/>
</dbReference>
<comment type="caution">
    <text evidence="5">The sequence shown here is derived from an EMBL/GenBank/DDBJ whole genome shotgun (WGS) entry which is preliminary data.</text>
</comment>
<evidence type="ECO:0000256" key="3">
    <source>
        <dbReference type="ARBA" id="ARBA00022694"/>
    </source>
</evidence>
<dbReference type="Gene3D" id="3.40.50.10630">
    <property type="entry name" value="Uracil-DNA glycosylase-like"/>
    <property type="match status" value="1"/>
</dbReference>
<evidence type="ECO:0000256" key="2">
    <source>
        <dbReference type="ARBA" id="ARBA00008906"/>
    </source>
</evidence>
<dbReference type="InterPro" id="IPR050076">
    <property type="entry name" value="ArchSynthase1/Queuine_TRR"/>
</dbReference>
<dbReference type="SUPFAM" id="SSF88802">
    <property type="entry name" value="Pre-PUA domain"/>
    <property type="match status" value="1"/>
</dbReference>
<name>A0A7J3M208_ARCFL</name>
<dbReference type="Gene3D" id="2.30.130.10">
    <property type="entry name" value="PUA domain"/>
    <property type="match status" value="1"/>
</dbReference>
<dbReference type="InterPro" id="IPR036974">
    <property type="entry name" value="PUA_sf"/>
</dbReference>
<accession>A0A7J3M208</accession>
<dbReference type="SUPFAM" id="SSF51713">
    <property type="entry name" value="tRNA-guanine transglycosylase"/>
    <property type="match status" value="1"/>
</dbReference>
<dbReference type="PANTHER" id="PTHR46499">
    <property type="entry name" value="QUEUINE TRNA-RIBOSYLTRANSFERASE"/>
    <property type="match status" value="1"/>
</dbReference>
<dbReference type="UniPathway" id="UPA00393"/>
<dbReference type="InterPro" id="IPR002478">
    <property type="entry name" value="PUA"/>
</dbReference>
<dbReference type="AlphaFoldDB" id="A0A7J3M208"/>
<dbReference type="Pfam" id="PF17884">
    <property type="entry name" value="DUF5591"/>
    <property type="match status" value="1"/>
</dbReference>
<dbReference type="SMART" id="SM00359">
    <property type="entry name" value="PUA"/>
    <property type="match status" value="1"/>
</dbReference>
<dbReference type="PANTHER" id="PTHR46499:SF2">
    <property type="entry name" value="ARCHAEOSINE SYNTHASE"/>
    <property type="match status" value="1"/>
</dbReference>
<dbReference type="Pfam" id="PF01472">
    <property type="entry name" value="PUA"/>
    <property type="match status" value="1"/>
</dbReference>
<dbReference type="InterPro" id="IPR054032">
    <property type="entry name" value="AF_0587-like_pre-PUA"/>
</dbReference>
<comment type="pathway">
    <text evidence="1">tRNA modification; archaeosine-tRNA biosynthesis.</text>
</comment>
<evidence type="ECO:0000256" key="1">
    <source>
        <dbReference type="ARBA" id="ARBA00005030"/>
    </source>
</evidence>
<dbReference type="Gene3D" id="3.10.450.90">
    <property type="entry name" value="ArcTGT, C2 domain"/>
    <property type="match status" value="1"/>
</dbReference>
<dbReference type="InterPro" id="IPR002616">
    <property type="entry name" value="tRNA_ribo_trans-like"/>
</dbReference>
<evidence type="ECO:0000313" key="5">
    <source>
        <dbReference type="EMBL" id="HGT82987.1"/>
    </source>
</evidence>
<dbReference type="InterPro" id="IPR040777">
    <property type="entry name" value="DUF5591"/>
</dbReference>
<dbReference type="InterPro" id="IPR038250">
    <property type="entry name" value="TGT_C2_sf"/>
</dbReference>
<dbReference type="InterPro" id="IPR036895">
    <property type="entry name" value="Uracil-DNA_glycosylase-like_sf"/>
</dbReference>
<organism evidence="5">
    <name type="scientific">Archaeoglobus fulgidus</name>
    <dbReference type="NCBI Taxonomy" id="2234"/>
    <lineage>
        <taxon>Archaea</taxon>
        <taxon>Methanobacteriati</taxon>
        <taxon>Methanobacteriota</taxon>
        <taxon>Archaeoglobi</taxon>
        <taxon>Archaeoglobales</taxon>
        <taxon>Archaeoglobaceae</taxon>
        <taxon>Archaeoglobus</taxon>
    </lineage>
</organism>
<dbReference type="InterPro" id="IPR015947">
    <property type="entry name" value="PUA-like_sf"/>
</dbReference>
<gene>
    <name evidence="5" type="ORF">ENT52_04595</name>
</gene>
<dbReference type="InterPro" id="IPR036511">
    <property type="entry name" value="TGT-like_sf"/>
</dbReference>
<dbReference type="GO" id="GO:0002099">
    <property type="term" value="P:tRNA wobble guanine modification"/>
    <property type="evidence" value="ECO:0007669"/>
    <property type="project" value="TreeGrafter"/>
</dbReference>
<dbReference type="Gene3D" id="3.20.20.105">
    <property type="entry name" value="Queuine tRNA-ribosyltransferase-like"/>
    <property type="match status" value="1"/>
</dbReference>
<dbReference type="SUPFAM" id="SSF52141">
    <property type="entry name" value="Uracil-DNA glycosylase-like"/>
    <property type="match status" value="1"/>
</dbReference>
<dbReference type="Pfam" id="PF01702">
    <property type="entry name" value="TGT"/>
    <property type="match status" value="1"/>
</dbReference>
<sequence length="520" mass="60030">MFYTEKRDGFARLGVLELEEKIRTPAMLEGKSLEKFDFGKAPYAVKKLFPDVYERLKPKGDVAILTGISTMMPKEINDAFSELRGTRAIFAVACATPLNVSTLIYLGADLVDNLMAIAKAYRGIYFFGDFEISVEKLERFPCNCEHCKQQKIKELKKEDVYEIVAKHNSEVLRQEVEKCRILIAEENLRNYVEAKSKLSPELTALLRFTDFEMQNCFPRFRKSTLYFTSQESANRFEVRYFFQRALECYEPRTKALLLLPCTARKPYLASKTHRAIRSAVKVNVNEIIISSPLVVPREFELLYPAVNYDTPVTGHWSEEEIDFVAKWLRKFVEKEEFEKIVAHVEGGYRKVVERALKDFEVVFTAEEGILSESSLKKLKKELEGYESFDLFAEMFTHASRYQFGIEVNGVAKGKYPEIELIRRERIARFDLRYGNLDVYGEFAKEILRSGNYVVKIADFEPSSTIFCAGIEKADEKIRPNDVVVFYNSQLYGVGIARMHGKEMVEAEKGVAIEVRRKSRF</sequence>
<comment type="similarity">
    <text evidence="2">Belongs to the archaeosine synthase type 1 family.</text>
</comment>
<dbReference type="SUPFAM" id="SSF88697">
    <property type="entry name" value="PUA domain-like"/>
    <property type="match status" value="1"/>
</dbReference>
<feature type="domain" description="PUA" evidence="4">
    <location>
        <begin position="452"/>
        <end position="519"/>
    </location>
</feature>